<evidence type="ECO:0000313" key="4">
    <source>
        <dbReference type="Proteomes" id="UP000267841"/>
    </source>
</evidence>
<dbReference type="InterPro" id="IPR050721">
    <property type="entry name" value="Trk_Ktr_HKT_K-transport"/>
</dbReference>
<accession>A0A497XQU3</accession>
<dbReference type="AlphaFoldDB" id="A0A497XQU3"/>
<proteinExistence type="predicted"/>
<dbReference type="SUPFAM" id="SSF116726">
    <property type="entry name" value="TrkA C-terminal domain-like"/>
    <property type="match status" value="1"/>
</dbReference>
<feature type="domain" description="RCK N-terminal" evidence="1">
    <location>
        <begin position="2"/>
        <end position="118"/>
    </location>
</feature>
<dbReference type="PROSITE" id="PS51202">
    <property type="entry name" value="RCK_C"/>
    <property type="match status" value="1"/>
</dbReference>
<reference evidence="3 4" key="1">
    <citation type="submission" date="2018-10" db="EMBL/GenBank/DDBJ databases">
        <title>Genomic Encyclopedia of Archaeal and Bacterial Type Strains, Phase II (KMG-II): from individual species to whole genera.</title>
        <authorList>
            <person name="Goeker M."/>
        </authorList>
    </citation>
    <scope>NUCLEOTIDE SEQUENCE [LARGE SCALE GENOMIC DNA]</scope>
    <source>
        <strain evidence="3 4">DSM 16510</strain>
    </source>
</reference>
<dbReference type="Gene3D" id="3.30.70.1450">
    <property type="entry name" value="Regulator of K+ conductance, C-terminal domain"/>
    <property type="match status" value="1"/>
</dbReference>
<feature type="domain" description="RCK C-terminal" evidence="2">
    <location>
        <begin position="136"/>
        <end position="215"/>
    </location>
</feature>
<dbReference type="GO" id="GO:0006813">
    <property type="term" value="P:potassium ion transport"/>
    <property type="evidence" value="ECO:0007669"/>
    <property type="project" value="InterPro"/>
</dbReference>
<dbReference type="InterPro" id="IPR003148">
    <property type="entry name" value="RCK_N"/>
</dbReference>
<comment type="caution">
    <text evidence="3">The sequence shown here is derived from an EMBL/GenBank/DDBJ whole genome shotgun (WGS) entry which is preliminary data.</text>
</comment>
<dbReference type="InterPro" id="IPR036291">
    <property type="entry name" value="NAD(P)-bd_dom_sf"/>
</dbReference>
<dbReference type="InterPro" id="IPR036721">
    <property type="entry name" value="RCK_C_sf"/>
</dbReference>
<sequence>MKKIFGVIGLGKFGFHVVKTLAEAKVDVIAIDKDPDRVRQVEEFVTHAYVADALDEKALEESGIFTADTVIVSIGQNIEASILVTVLLLNRGVKDIIAKAINPLHGEVLNRLGVKRVVYPEMETAVKLARSLIITGMVAEIPFAPGYSIFEIRAPERLTGKSLAELDLRKKHGITVLAIKRGDKVLVNPSAKDVIEDKDLLLVLGSEESVHSIVE</sequence>
<gene>
    <name evidence="3" type="ORF">BCF55_0930</name>
</gene>
<dbReference type="Proteomes" id="UP000267841">
    <property type="component" value="Unassembled WGS sequence"/>
</dbReference>
<organism evidence="3 4">
    <name type="scientific">Hydrogenivirga caldilitoris</name>
    <dbReference type="NCBI Taxonomy" id="246264"/>
    <lineage>
        <taxon>Bacteria</taxon>
        <taxon>Pseudomonadati</taxon>
        <taxon>Aquificota</taxon>
        <taxon>Aquificia</taxon>
        <taxon>Aquificales</taxon>
        <taxon>Aquificaceae</taxon>
        <taxon>Hydrogenivirga</taxon>
    </lineage>
</organism>
<dbReference type="GO" id="GO:0008324">
    <property type="term" value="F:monoatomic cation transmembrane transporter activity"/>
    <property type="evidence" value="ECO:0007669"/>
    <property type="project" value="InterPro"/>
</dbReference>
<protein>
    <submittedName>
        <fullName evidence="3">Trk system potassium uptake protein TrkA</fullName>
    </submittedName>
</protein>
<keyword evidence="4" id="KW-1185">Reference proteome</keyword>
<dbReference type="PROSITE" id="PS51201">
    <property type="entry name" value="RCK_N"/>
    <property type="match status" value="1"/>
</dbReference>
<dbReference type="EMBL" id="RCCJ01000001">
    <property type="protein sequence ID" value="RLJ70651.1"/>
    <property type="molecule type" value="Genomic_DNA"/>
</dbReference>
<dbReference type="InterPro" id="IPR006037">
    <property type="entry name" value="RCK_C"/>
</dbReference>
<dbReference type="Pfam" id="PF02254">
    <property type="entry name" value="TrkA_N"/>
    <property type="match status" value="1"/>
</dbReference>
<dbReference type="SUPFAM" id="SSF51735">
    <property type="entry name" value="NAD(P)-binding Rossmann-fold domains"/>
    <property type="match status" value="1"/>
</dbReference>
<evidence type="ECO:0000259" key="1">
    <source>
        <dbReference type="PROSITE" id="PS51201"/>
    </source>
</evidence>
<dbReference type="RefSeq" id="WP_121010657.1">
    <property type="nucleotide sequence ID" value="NZ_RCCJ01000001.1"/>
</dbReference>
<dbReference type="PANTHER" id="PTHR43833:SF7">
    <property type="entry name" value="KTR SYSTEM POTASSIUM UPTAKE PROTEIN C"/>
    <property type="match status" value="1"/>
</dbReference>
<name>A0A497XQU3_9AQUI</name>
<dbReference type="Gene3D" id="3.40.50.720">
    <property type="entry name" value="NAD(P)-binding Rossmann-like Domain"/>
    <property type="match status" value="1"/>
</dbReference>
<evidence type="ECO:0000259" key="2">
    <source>
        <dbReference type="PROSITE" id="PS51202"/>
    </source>
</evidence>
<dbReference type="PANTHER" id="PTHR43833">
    <property type="entry name" value="POTASSIUM CHANNEL PROTEIN 2-RELATED-RELATED"/>
    <property type="match status" value="1"/>
</dbReference>
<evidence type="ECO:0000313" key="3">
    <source>
        <dbReference type="EMBL" id="RLJ70651.1"/>
    </source>
</evidence>
<dbReference type="Pfam" id="PF02080">
    <property type="entry name" value="TrkA_C"/>
    <property type="match status" value="1"/>
</dbReference>
<dbReference type="OrthoDB" id="10660at2"/>